<dbReference type="EMBL" id="BKCJ011273817">
    <property type="protein sequence ID" value="GFD13624.1"/>
    <property type="molecule type" value="Genomic_DNA"/>
</dbReference>
<name>A0A699U154_TANCI</name>
<organism evidence="1">
    <name type="scientific">Tanacetum cinerariifolium</name>
    <name type="common">Dalmatian daisy</name>
    <name type="synonym">Chrysanthemum cinerariifolium</name>
    <dbReference type="NCBI Taxonomy" id="118510"/>
    <lineage>
        <taxon>Eukaryota</taxon>
        <taxon>Viridiplantae</taxon>
        <taxon>Streptophyta</taxon>
        <taxon>Embryophyta</taxon>
        <taxon>Tracheophyta</taxon>
        <taxon>Spermatophyta</taxon>
        <taxon>Magnoliopsida</taxon>
        <taxon>eudicotyledons</taxon>
        <taxon>Gunneridae</taxon>
        <taxon>Pentapetalae</taxon>
        <taxon>asterids</taxon>
        <taxon>campanulids</taxon>
        <taxon>Asterales</taxon>
        <taxon>Asteraceae</taxon>
        <taxon>Asteroideae</taxon>
        <taxon>Anthemideae</taxon>
        <taxon>Anthemidinae</taxon>
        <taxon>Tanacetum</taxon>
    </lineage>
</organism>
<protein>
    <submittedName>
        <fullName evidence="1">Uncharacterized protein</fullName>
    </submittedName>
</protein>
<sequence>INGKIKDIYKLKIPFLEIVDARDEEYAQSLVVVDEDSNSINGVITIISAVVETRRFLFFLR</sequence>
<feature type="non-terminal residue" evidence="1">
    <location>
        <position position="1"/>
    </location>
</feature>
<dbReference type="AlphaFoldDB" id="A0A699U154"/>
<accession>A0A699U154</accession>
<evidence type="ECO:0000313" key="1">
    <source>
        <dbReference type="EMBL" id="GFD13624.1"/>
    </source>
</evidence>
<reference evidence="1" key="1">
    <citation type="journal article" date="2019" name="Sci. Rep.">
        <title>Draft genome of Tanacetum cinerariifolium, the natural source of mosquito coil.</title>
        <authorList>
            <person name="Yamashiro T."/>
            <person name="Shiraishi A."/>
            <person name="Satake H."/>
            <person name="Nakayama K."/>
        </authorList>
    </citation>
    <scope>NUCLEOTIDE SEQUENCE</scope>
</reference>
<comment type="caution">
    <text evidence="1">The sequence shown here is derived from an EMBL/GenBank/DDBJ whole genome shotgun (WGS) entry which is preliminary data.</text>
</comment>
<proteinExistence type="predicted"/>
<gene>
    <name evidence="1" type="ORF">Tci_885593</name>
</gene>